<protein>
    <submittedName>
        <fullName evidence="2">1,4-dihydroxy-2-naphthoate octaprenyltransferase</fullName>
    </submittedName>
</protein>
<evidence type="ECO:0000256" key="1">
    <source>
        <dbReference type="SAM" id="Phobius"/>
    </source>
</evidence>
<feature type="transmembrane region" description="Helical" evidence="1">
    <location>
        <begin position="39"/>
        <end position="57"/>
    </location>
</feature>
<keyword evidence="1" id="KW-0812">Transmembrane</keyword>
<proteinExistence type="predicted"/>
<accession>A0ABS4IG45</accession>
<evidence type="ECO:0000313" key="3">
    <source>
        <dbReference type="Proteomes" id="UP001519345"/>
    </source>
</evidence>
<dbReference type="RefSeq" id="WP_245301557.1">
    <property type="nucleotide sequence ID" value="NZ_CP110224.1"/>
</dbReference>
<keyword evidence="3" id="KW-1185">Reference proteome</keyword>
<comment type="caution">
    <text evidence="2">The sequence shown here is derived from an EMBL/GenBank/DDBJ whole genome shotgun (WGS) entry which is preliminary data.</text>
</comment>
<evidence type="ECO:0000313" key="2">
    <source>
        <dbReference type="EMBL" id="MBP1969916.1"/>
    </source>
</evidence>
<organism evidence="2 3">
    <name type="scientific">Virgibacillus natechei</name>
    <dbReference type="NCBI Taxonomy" id="1216297"/>
    <lineage>
        <taxon>Bacteria</taxon>
        <taxon>Bacillati</taxon>
        <taxon>Bacillota</taxon>
        <taxon>Bacilli</taxon>
        <taxon>Bacillales</taxon>
        <taxon>Bacillaceae</taxon>
        <taxon>Virgibacillus</taxon>
    </lineage>
</organism>
<dbReference type="EMBL" id="JAGGKX010000009">
    <property type="protein sequence ID" value="MBP1969916.1"/>
    <property type="molecule type" value="Genomic_DNA"/>
</dbReference>
<dbReference type="Proteomes" id="UP001519345">
    <property type="component" value="Unassembled WGS sequence"/>
</dbReference>
<sequence length="58" mass="6243">MDTMREILLICHIPFSATISPVLAGTALAALEGPIRYDILIVLLLAALFIQASAKYAQ</sequence>
<name>A0ABS4IG45_9BACI</name>
<gene>
    <name evidence="2" type="ORF">J2Z83_002024</name>
</gene>
<reference evidence="2 3" key="1">
    <citation type="submission" date="2021-03" db="EMBL/GenBank/DDBJ databases">
        <title>Genomic Encyclopedia of Type Strains, Phase IV (KMG-IV): sequencing the most valuable type-strain genomes for metagenomic binning, comparative biology and taxonomic classification.</title>
        <authorList>
            <person name="Goeker M."/>
        </authorList>
    </citation>
    <scope>NUCLEOTIDE SEQUENCE [LARGE SCALE GENOMIC DNA]</scope>
    <source>
        <strain evidence="2 3">DSM 25609</strain>
    </source>
</reference>
<keyword evidence="1" id="KW-1133">Transmembrane helix</keyword>
<keyword evidence="1" id="KW-0472">Membrane</keyword>